<dbReference type="EMBL" id="JABFAB010000009">
    <property type="protein sequence ID" value="MBA0657781.1"/>
    <property type="molecule type" value="Genomic_DNA"/>
</dbReference>
<evidence type="ECO:0000313" key="3">
    <source>
        <dbReference type="Proteomes" id="UP000593573"/>
    </source>
</evidence>
<reference evidence="2 3" key="1">
    <citation type="journal article" date="2019" name="Genome Biol. Evol.">
        <title>Insights into the evolution of the New World diploid cottons (Gossypium, subgenus Houzingenia) based on genome sequencing.</title>
        <authorList>
            <person name="Grover C.E."/>
            <person name="Arick M.A. 2nd"/>
            <person name="Thrash A."/>
            <person name="Conover J.L."/>
            <person name="Sanders W.S."/>
            <person name="Peterson D.G."/>
            <person name="Frelichowski J.E."/>
            <person name="Scheffler J.A."/>
            <person name="Scheffler B.E."/>
            <person name="Wendel J.F."/>
        </authorList>
    </citation>
    <scope>NUCLEOTIDE SEQUENCE [LARGE SCALE GENOMIC DNA]</scope>
    <source>
        <strain evidence="2">57</strain>
        <tissue evidence="2">Leaf</tissue>
    </source>
</reference>
<evidence type="ECO:0000313" key="2">
    <source>
        <dbReference type="EMBL" id="MBA0657781.1"/>
    </source>
</evidence>
<sequence length="88" mass="9612">MKSGGNTENCREDAAVIEDNKLTASGGRVNVKPKMKKTSKSQLAPMRTGWWGSLGNRTDGDLVETPTLQQSRHKLHKAEGSIKESETT</sequence>
<name>A0A7J8V4W7_9ROSI</name>
<proteinExistence type="predicted"/>
<feature type="region of interest" description="Disordered" evidence="1">
    <location>
        <begin position="25"/>
        <end position="88"/>
    </location>
</feature>
<organism evidence="2 3">
    <name type="scientific">Gossypium klotzschianum</name>
    <dbReference type="NCBI Taxonomy" id="34286"/>
    <lineage>
        <taxon>Eukaryota</taxon>
        <taxon>Viridiplantae</taxon>
        <taxon>Streptophyta</taxon>
        <taxon>Embryophyta</taxon>
        <taxon>Tracheophyta</taxon>
        <taxon>Spermatophyta</taxon>
        <taxon>Magnoliopsida</taxon>
        <taxon>eudicotyledons</taxon>
        <taxon>Gunneridae</taxon>
        <taxon>Pentapetalae</taxon>
        <taxon>rosids</taxon>
        <taxon>malvids</taxon>
        <taxon>Malvales</taxon>
        <taxon>Malvaceae</taxon>
        <taxon>Malvoideae</taxon>
        <taxon>Gossypium</taxon>
    </lineage>
</organism>
<gene>
    <name evidence="2" type="ORF">Goklo_010048</name>
</gene>
<dbReference type="AlphaFoldDB" id="A0A7J8V4W7"/>
<comment type="caution">
    <text evidence="2">The sequence shown here is derived from an EMBL/GenBank/DDBJ whole genome shotgun (WGS) entry which is preliminary data.</text>
</comment>
<keyword evidence="3" id="KW-1185">Reference proteome</keyword>
<dbReference type="OrthoDB" id="10390901at2759"/>
<evidence type="ECO:0000256" key="1">
    <source>
        <dbReference type="SAM" id="MobiDB-lite"/>
    </source>
</evidence>
<dbReference type="Proteomes" id="UP000593573">
    <property type="component" value="Unassembled WGS sequence"/>
</dbReference>
<protein>
    <submittedName>
        <fullName evidence="2">Uncharacterized protein</fullName>
    </submittedName>
</protein>
<feature type="compositionally biased region" description="Basic and acidic residues" evidence="1">
    <location>
        <begin position="77"/>
        <end position="88"/>
    </location>
</feature>
<accession>A0A7J8V4W7</accession>